<dbReference type="SUPFAM" id="SSF47819">
    <property type="entry name" value="HRDC-like"/>
    <property type="match status" value="1"/>
</dbReference>
<dbReference type="InterPro" id="IPR044876">
    <property type="entry name" value="HRDC_dom_sf"/>
</dbReference>
<dbReference type="GO" id="GO:0000428">
    <property type="term" value="C:DNA-directed RNA polymerase complex"/>
    <property type="evidence" value="ECO:0007669"/>
    <property type="project" value="UniProtKB-KW"/>
</dbReference>
<dbReference type="GO" id="GO:0000166">
    <property type="term" value="F:nucleotide binding"/>
    <property type="evidence" value="ECO:0007669"/>
    <property type="project" value="InterPro"/>
</dbReference>
<dbReference type="PANTHER" id="PTHR39646:SF1">
    <property type="entry name" value="DNA-DIRECTED RNA POLYMERASE SUBUNIT RPO4"/>
    <property type="match status" value="1"/>
</dbReference>
<dbReference type="PANTHER" id="PTHR39646">
    <property type="entry name" value="RNA POLYMERASE RPB4"/>
    <property type="match status" value="1"/>
</dbReference>
<dbReference type="GO" id="GO:0005737">
    <property type="term" value="C:cytoplasm"/>
    <property type="evidence" value="ECO:0007669"/>
    <property type="project" value="UniProtKB-SubCell"/>
</dbReference>
<evidence type="ECO:0000256" key="1">
    <source>
        <dbReference type="HAMAP-Rule" id="MF_00864"/>
    </source>
</evidence>
<dbReference type="AlphaFoldDB" id="A0A8T4KQF6"/>
<dbReference type="HAMAP" id="MF_00864">
    <property type="entry name" value="RNApol_arch_Rpo4"/>
    <property type="match status" value="1"/>
</dbReference>
<keyword evidence="1" id="KW-0963">Cytoplasm</keyword>
<reference evidence="2" key="1">
    <citation type="submission" date="2021-03" db="EMBL/GenBank/DDBJ databases">
        <authorList>
            <person name="Jaffe A."/>
        </authorList>
    </citation>
    <scope>NUCLEOTIDE SEQUENCE</scope>
    <source>
        <strain evidence="2">RIFCSPHIGHO2_01_FULL_AR10_44_11</strain>
    </source>
</reference>
<dbReference type="InterPro" id="IPR010997">
    <property type="entry name" value="HRDC-like_sf"/>
</dbReference>
<organism evidence="2 3">
    <name type="scientific">Candidatus Iainarchaeum sp</name>
    <dbReference type="NCBI Taxonomy" id="3101447"/>
    <lineage>
        <taxon>Archaea</taxon>
        <taxon>Candidatus Iainarchaeota</taxon>
        <taxon>Candidatus Iainarchaeia</taxon>
        <taxon>Candidatus Iainarchaeales</taxon>
        <taxon>Candidatus Iainarchaeaceae</taxon>
        <taxon>Candidatus Iainarchaeum</taxon>
    </lineage>
</organism>
<comment type="subunit">
    <text evidence="1">Part of the RNA polymerase complex. Forms a stalk with Rpo7 that extends from the main structure.</text>
</comment>
<evidence type="ECO:0000313" key="2">
    <source>
        <dbReference type="EMBL" id="MBS3057253.1"/>
    </source>
</evidence>
<dbReference type="Proteomes" id="UP000677687">
    <property type="component" value="Unassembled WGS sequence"/>
</dbReference>
<sequence length="112" mass="12664">MIGKKMISMRQIPLYEVKEILEQRQEKSELGYEQKLTHDYVKKFAKVSKAKGDKALADIKAIGDMDDALAIKIIDSMPGSIDVLRLLIPKGSKITEEQQQNILKIVGTYSKK</sequence>
<proteinExistence type="inferred from homology"/>
<reference evidence="2" key="2">
    <citation type="submission" date="2021-05" db="EMBL/GenBank/DDBJ databases">
        <title>Protein family content uncovers lineage relationships and bacterial pathway maintenance mechanisms in DPANN archaea.</title>
        <authorList>
            <person name="Castelle C.J."/>
            <person name="Meheust R."/>
            <person name="Jaffe A.L."/>
            <person name="Seitz K."/>
            <person name="Gong X."/>
            <person name="Baker B.J."/>
            <person name="Banfield J.F."/>
        </authorList>
    </citation>
    <scope>NUCLEOTIDE SEQUENCE</scope>
    <source>
        <strain evidence="2">RIFCSPHIGHO2_01_FULL_AR10_44_11</strain>
    </source>
</reference>
<dbReference type="EMBL" id="JAGVWD010000018">
    <property type="protein sequence ID" value="MBS3057253.1"/>
    <property type="molecule type" value="Genomic_DNA"/>
</dbReference>
<comment type="subcellular location">
    <subcellularLocation>
        <location evidence="1">Cytoplasm</location>
    </subcellularLocation>
</comment>
<dbReference type="PIRSF" id="PIRSF005053">
    <property type="entry name" value="RNA_pol_F_arch"/>
    <property type="match status" value="1"/>
</dbReference>
<keyword evidence="1" id="KW-0548">Nucleotidyltransferase</keyword>
<dbReference type="EC" id="2.7.7.6" evidence="1"/>
<name>A0A8T4KQF6_9ARCH</name>
<dbReference type="Pfam" id="PF03874">
    <property type="entry name" value="RNA_pol_Rpb4"/>
    <property type="match status" value="1"/>
</dbReference>
<comment type="caution">
    <text evidence="2">The sequence shown here is derived from an EMBL/GenBank/DDBJ whole genome shotgun (WGS) entry which is preliminary data.</text>
</comment>
<keyword evidence="1" id="KW-0808">Transferase</keyword>
<dbReference type="GO" id="GO:0003899">
    <property type="term" value="F:DNA-directed RNA polymerase activity"/>
    <property type="evidence" value="ECO:0007669"/>
    <property type="project" value="UniProtKB-UniRule"/>
</dbReference>
<dbReference type="InterPro" id="IPR005574">
    <property type="entry name" value="Rpb4/RPC9"/>
</dbReference>
<dbReference type="GO" id="GO:0006352">
    <property type="term" value="P:DNA-templated transcription initiation"/>
    <property type="evidence" value="ECO:0007669"/>
    <property type="project" value="InterPro"/>
</dbReference>
<evidence type="ECO:0000313" key="3">
    <source>
        <dbReference type="Proteomes" id="UP000677687"/>
    </source>
</evidence>
<gene>
    <name evidence="1" type="primary">rpo4</name>
    <name evidence="1" type="synonym">rpoF</name>
    <name evidence="2" type="ORF">J4415_01340</name>
</gene>
<keyword evidence="1 2" id="KW-0240">DNA-directed RNA polymerase</keyword>
<comment type="similarity">
    <text evidence="1">Belongs to the eukaryotic RPB4 RNA polymerase subunit family.</text>
</comment>
<accession>A0A8T4KQF6</accession>
<comment type="catalytic activity">
    <reaction evidence="1">
        <text>RNA(n) + a ribonucleoside 5'-triphosphate = RNA(n+1) + diphosphate</text>
        <dbReference type="Rhea" id="RHEA:21248"/>
        <dbReference type="Rhea" id="RHEA-COMP:14527"/>
        <dbReference type="Rhea" id="RHEA-COMP:17342"/>
        <dbReference type="ChEBI" id="CHEBI:33019"/>
        <dbReference type="ChEBI" id="CHEBI:61557"/>
        <dbReference type="ChEBI" id="CHEBI:140395"/>
        <dbReference type="EC" id="2.7.7.6"/>
    </reaction>
</comment>
<comment type="function">
    <text evidence="1">DNA-dependent RNA polymerase (RNAP) catalyzes the transcription of DNA into RNA using the four ribonucleoside triphosphates as substrates. This subunit is less well bound than the others.</text>
</comment>
<dbReference type="InterPro" id="IPR010924">
    <property type="entry name" value="Rpo4"/>
</dbReference>
<dbReference type="Gene3D" id="1.10.150.80">
    <property type="entry name" value="HRDC domain"/>
    <property type="match status" value="1"/>
</dbReference>
<keyword evidence="1" id="KW-0804">Transcription</keyword>
<dbReference type="Gene3D" id="6.10.140.10">
    <property type="match status" value="1"/>
</dbReference>
<protein>
    <recommendedName>
        <fullName evidence="1">DNA-directed RNA polymerase subunit Rpo4</fullName>
        <ecNumber evidence="1">2.7.7.6</ecNumber>
    </recommendedName>
    <alternativeName>
        <fullName evidence="1">DNA-directed RNA polymerase subunit F</fullName>
    </alternativeName>
</protein>